<dbReference type="RefSeq" id="WP_200758895.1">
    <property type="nucleotide sequence ID" value="NZ_AP023366.1"/>
</dbReference>
<organism evidence="2 3">
    <name type="scientific">Effusibacillus dendaii</name>
    <dbReference type="NCBI Taxonomy" id="2743772"/>
    <lineage>
        <taxon>Bacteria</taxon>
        <taxon>Bacillati</taxon>
        <taxon>Bacillota</taxon>
        <taxon>Bacilli</taxon>
        <taxon>Bacillales</taxon>
        <taxon>Alicyclobacillaceae</taxon>
        <taxon>Effusibacillus</taxon>
    </lineage>
</organism>
<keyword evidence="3" id="KW-1185">Reference proteome</keyword>
<gene>
    <name evidence="2" type="ORF">skT53_32450</name>
</gene>
<dbReference type="EMBL" id="AP023366">
    <property type="protein sequence ID" value="BCJ88260.1"/>
    <property type="molecule type" value="Genomic_DNA"/>
</dbReference>
<evidence type="ECO:0000313" key="3">
    <source>
        <dbReference type="Proteomes" id="UP000593802"/>
    </source>
</evidence>
<dbReference type="Proteomes" id="UP000593802">
    <property type="component" value="Chromosome"/>
</dbReference>
<dbReference type="InterPro" id="IPR042070">
    <property type="entry name" value="PucR_C-HTH_sf"/>
</dbReference>
<evidence type="ECO:0000313" key="2">
    <source>
        <dbReference type="EMBL" id="BCJ88260.1"/>
    </source>
</evidence>
<protein>
    <recommendedName>
        <fullName evidence="1">PucR C-terminal helix-turn-helix domain-containing protein</fullName>
    </recommendedName>
</protein>
<dbReference type="InterPro" id="IPR025736">
    <property type="entry name" value="PucR_C-HTH_dom"/>
</dbReference>
<dbReference type="KEGG" id="eff:skT53_32450"/>
<proteinExistence type="predicted"/>
<reference evidence="2 3" key="1">
    <citation type="submission" date="2020-08" db="EMBL/GenBank/DDBJ databases">
        <title>Complete Genome Sequence of Effusibacillus dendaii Strain skT53, Isolated from Farmland soil.</title>
        <authorList>
            <person name="Konishi T."/>
            <person name="Kawasaki H."/>
        </authorList>
    </citation>
    <scope>NUCLEOTIDE SEQUENCE [LARGE SCALE GENOMIC DNA]</scope>
    <source>
        <strain evidence="3">skT53</strain>
    </source>
</reference>
<accession>A0A7I8DHZ9</accession>
<dbReference type="AlphaFoldDB" id="A0A7I8DHZ9"/>
<dbReference type="Pfam" id="PF13556">
    <property type="entry name" value="HTH_30"/>
    <property type="match status" value="1"/>
</dbReference>
<sequence length="56" mass="6421">MFTVQALYVFLVNGGNLEQTANDLSLSMSGLRYRIQKIETLIGQELRNPIVNYQLF</sequence>
<feature type="domain" description="PucR C-terminal helix-turn-helix" evidence="1">
    <location>
        <begin position="4"/>
        <end position="49"/>
    </location>
</feature>
<dbReference type="Gene3D" id="1.10.10.2840">
    <property type="entry name" value="PucR C-terminal helix-turn-helix domain"/>
    <property type="match status" value="1"/>
</dbReference>
<evidence type="ECO:0000259" key="1">
    <source>
        <dbReference type="Pfam" id="PF13556"/>
    </source>
</evidence>
<name>A0A7I8DHZ9_9BACL</name>